<dbReference type="GeneID" id="77953156"/>
<organism evidence="2 3">
    <name type="scientific">Kosakonia phage Kc263</name>
    <dbReference type="NCBI Taxonomy" id="2863194"/>
    <lineage>
        <taxon>Viruses</taxon>
        <taxon>Duplodnaviria</taxon>
        <taxon>Heunggongvirae</taxon>
        <taxon>Uroviricota</taxon>
        <taxon>Caudoviricetes</taxon>
        <taxon>Chimalliviridae</taxon>
        <taxon>Branisovskavirus</taxon>
        <taxon>Branisovskavirus Kc263</taxon>
    </lineage>
</organism>
<feature type="region of interest" description="Disordered" evidence="1">
    <location>
        <begin position="201"/>
        <end position="226"/>
    </location>
</feature>
<reference evidence="2" key="1">
    <citation type="journal article" date="2021" name="Viruses">
        <title>Novel Viruses That Lyse Plant and Human Strains of Kosakonia cowanii.</title>
        <authorList>
            <person name="Petrzik K."/>
            <person name="Brazdova S."/>
            <person name="Krawczyk K."/>
        </authorList>
    </citation>
    <scope>NUCLEOTIDE SEQUENCE</scope>
</reference>
<proteinExistence type="predicted"/>
<protein>
    <submittedName>
        <fullName evidence="2">Apolipophorin-III</fullName>
    </submittedName>
</protein>
<keyword evidence="3" id="KW-1185">Reference proteome</keyword>
<accession>A0AAE7WF76</accession>
<dbReference type="RefSeq" id="YP_010676791.1">
    <property type="nucleotide sequence ID" value="NC_071015.1"/>
</dbReference>
<dbReference type="EMBL" id="MZ348422">
    <property type="protein sequence ID" value="QYN79979.1"/>
    <property type="molecule type" value="Genomic_DNA"/>
</dbReference>
<feature type="compositionally biased region" description="Basic and acidic residues" evidence="1">
    <location>
        <begin position="209"/>
        <end position="226"/>
    </location>
</feature>
<dbReference type="Proteomes" id="UP000828443">
    <property type="component" value="Segment"/>
</dbReference>
<name>A0AAE7WF76_9CAUD</name>
<evidence type="ECO:0000256" key="1">
    <source>
        <dbReference type="SAM" id="MobiDB-lite"/>
    </source>
</evidence>
<evidence type="ECO:0000313" key="2">
    <source>
        <dbReference type="EMBL" id="QYN79979.1"/>
    </source>
</evidence>
<dbReference type="KEGG" id="vg:77953156"/>
<evidence type="ECO:0000313" key="3">
    <source>
        <dbReference type="Proteomes" id="UP000828443"/>
    </source>
</evidence>
<sequence length="279" mass="30341">MVIPNDAKLNEEFEHLDWMYDGYASLLNGSKEQFEAMSGNESYYCLHFDASQFAGTENKFTDGIKKAAATLYNSITAMLKRINEYFFGEGQKAAEAAAENAEEALDALGKVDGNTPIPEDSPARDPEALMKALEGGTEFNEVKEENGELGSALDKVKSAVDKVKDCDTVAKLRAVYAEVRKAADSGVQAVSQSLRKSLSEANSAANDLRNPKVPKEEDTGEVKAGIKQENQEAIAKAKDETKKARIIGGVRNKLVTVYNSLAKQSKSIKEQPAKSEFKG</sequence>